<feature type="compositionally biased region" description="Basic residues" evidence="1">
    <location>
        <begin position="1"/>
        <end position="17"/>
    </location>
</feature>
<feature type="compositionally biased region" description="Basic and acidic residues" evidence="1">
    <location>
        <begin position="1051"/>
        <end position="1076"/>
    </location>
</feature>
<evidence type="ECO:0000313" key="2">
    <source>
        <dbReference type="EMBL" id="KAF8412118.1"/>
    </source>
</evidence>
<evidence type="ECO:0000313" key="3">
    <source>
        <dbReference type="Proteomes" id="UP000655225"/>
    </source>
</evidence>
<feature type="compositionally biased region" description="Basic and acidic residues" evidence="1">
    <location>
        <begin position="1084"/>
        <end position="1124"/>
    </location>
</feature>
<dbReference type="OrthoDB" id="1938945at2759"/>
<feature type="compositionally biased region" description="Basic and acidic residues" evidence="1">
    <location>
        <begin position="94"/>
        <end position="149"/>
    </location>
</feature>
<feature type="compositionally biased region" description="Basic and acidic residues" evidence="1">
    <location>
        <begin position="521"/>
        <end position="538"/>
    </location>
</feature>
<proteinExistence type="predicted"/>
<dbReference type="AlphaFoldDB" id="A0A834ZVN5"/>
<feature type="compositionally biased region" description="Basic and acidic residues" evidence="1">
    <location>
        <begin position="483"/>
        <end position="499"/>
    </location>
</feature>
<dbReference type="EMBL" id="JABCRI010000001">
    <property type="protein sequence ID" value="KAF8412118.1"/>
    <property type="molecule type" value="Genomic_DNA"/>
</dbReference>
<feature type="region of interest" description="Disordered" evidence="1">
    <location>
        <begin position="1043"/>
        <end position="1171"/>
    </location>
</feature>
<dbReference type="Proteomes" id="UP000655225">
    <property type="component" value="Unassembled WGS sequence"/>
</dbReference>
<feature type="compositionally biased region" description="Basic and acidic residues" evidence="1">
    <location>
        <begin position="381"/>
        <end position="419"/>
    </location>
</feature>
<feature type="compositionally biased region" description="Basic and acidic residues" evidence="1">
    <location>
        <begin position="18"/>
        <end position="41"/>
    </location>
</feature>
<gene>
    <name evidence="2" type="ORF">HHK36_000074</name>
</gene>
<comment type="caution">
    <text evidence="2">The sequence shown here is derived from an EMBL/GenBank/DDBJ whole genome shotgun (WGS) entry which is preliminary data.</text>
</comment>
<accession>A0A834ZVN5</accession>
<sequence>MPRSSRHKSHKQHKHSSKDREYSDSEEDVSLKDKKGREEAAVRVSGSGEKRKLVSQLLDGKDLFGPGNGDISTEYVASKRHKDRADAASTDRWNSGEDERREGLIGDKDTKAGGSRPDLEKGPKSKVSVDSKSKSSKRHDSLSERKEENVTLALEIEEARNNSSKIESKRKSEKDPGRKEDHQYKDVKDKERGVDRDRKVQDVRHERSVDSVQGMGVVGSEASRTQGSRSGAFEEERLVKQGDENTGKDVVATILCFVESFAGTSTSVDTMITIYKWDADINLHHKVVQIQTYADMLTRVISDCQIQDELRNPELEKELEKRIRRRRGSSGDDDKYQGDVRDKNDRRLSSRDDHAKDGRYEDEKFKDGKLRDKYLEDLSRDNRHRDDKHRDERSSRDHTSDRSDTKHTRDENKTAEIRHRNSKPQDSGRDSSPHIDDRGTRYKDNRGKKRSSDDTVDHNDIRSQSIKDHRSDAGKKSLSSSKVETDADRGRSQSRRSDVENSQNTVSSSRRKSSPRSNAHIPKDQSRHSKQAESKYRDIVSEEKVRANATSIYEVPNVSVIPERASESWTKEKTIKKRGNFLNELSAKRSPRLDAQASPVHLDKSPSSTGIDHRYLNRTSLRRSLDVEETGRRNSSSKDARDCFANEDRLSRDFLLERTPVDEFSQADGDTVSVSSSFDRTSHLPSNSSSLLPPPPFRAVVESPSVMGSSEEENRGNRSSNRHKRSGDLSVGRGQGNTWKGVPNWSSPVTNGFIPFQQGPPHGGFHALLQQFPVPPLFGGRPSMELNHTGVPYHIPDTDRFSSHGRPFGWRNPVDDSCPPHLHAWDGNSGVFGNESHIYGRPDWNQNRHLMSGRGWETSADMWKGQNGGANMELPTALQKEDYPLCTPADEVWPEQSSQRYRNERNRPGLRAESIEIKRSSGTLAAKHTSEAPKIIHEKTPEPLKISSDDSACFRHVYLSKLDISADLTHPELYNQCMNLLDLEQDITDDVTDHVHPEEGAEAVVEIFNASIASLLPTIGNSAFQIAMALYKKQSENLIATLPVSPFTGSEPEKVPTSDGKKLELVPTADKEKVEEPSSISNQEKAEEPVLLSDWKKAEEPIPTCDQEKLEEPIPTCDQEKAEGEPDSTPCEEKVEEPVQTPYQKAEGSPKDPVPAFDQKPEEPLPTSHQEKAELVTTLNWEKSEDAVEDCSSFLENSSRAATDTPSNNDIMCVPLINSDSSSEAYEALMPESIESGLVNLCRIHPESTH</sequence>
<reference evidence="2 3" key="1">
    <citation type="submission" date="2020-04" db="EMBL/GenBank/DDBJ databases">
        <title>Plant Genome Project.</title>
        <authorList>
            <person name="Zhang R.-G."/>
        </authorList>
    </citation>
    <scope>NUCLEOTIDE SEQUENCE [LARGE SCALE GENOMIC DNA]</scope>
    <source>
        <strain evidence="2">YNK0</strain>
        <tissue evidence="2">Leaf</tissue>
    </source>
</reference>
<feature type="region of interest" description="Disordered" evidence="1">
    <location>
        <begin position="381"/>
        <end position="538"/>
    </location>
</feature>
<evidence type="ECO:0000256" key="1">
    <source>
        <dbReference type="SAM" id="MobiDB-lite"/>
    </source>
</evidence>
<dbReference type="PANTHER" id="PTHR34837:SF1">
    <property type="entry name" value="LOW PROTEIN: ZINC FINGER CCCH DOMAIN PROTEIN"/>
    <property type="match status" value="1"/>
</dbReference>
<name>A0A834ZVN5_TETSI</name>
<dbReference type="OMA" id="RGWEMNA"/>
<feature type="region of interest" description="Disordered" evidence="1">
    <location>
        <begin position="1"/>
        <end position="211"/>
    </location>
</feature>
<feature type="compositionally biased region" description="Basic and acidic residues" evidence="1">
    <location>
        <begin position="329"/>
        <end position="360"/>
    </location>
</feature>
<feature type="compositionally biased region" description="Basic and acidic residues" evidence="1">
    <location>
        <begin position="1159"/>
        <end position="1171"/>
    </location>
</feature>
<feature type="region of interest" description="Disordered" evidence="1">
    <location>
        <begin position="666"/>
        <end position="743"/>
    </location>
</feature>
<protein>
    <submittedName>
        <fullName evidence="2">Uncharacterized protein</fullName>
    </submittedName>
</protein>
<feature type="compositionally biased region" description="Basic and acidic residues" evidence="1">
    <location>
        <begin position="426"/>
        <end position="475"/>
    </location>
</feature>
<dbReference type="PANTHER" id="PTHR34837">
    <property type="entry name" value="OS05G0595500 PROTEIN"/>
    <property type="match status" value="1"/>
</dbReference>
<organism evidence="2 3">
    <name type="scientific">Tetracentron sinense</name>
    <name type="common">Spur-leaf</name>
    <dbReference type="NCBI Taxonomy" id="13715"/>
    <lineage>
        <taxon>Eukaryota</taxon>
        <taxon>Viridiplantae</taxon>
        <taxon>Streptophyta</taxon>
        <taxon>Embryophyta</taxon>
        <taxon>Tracheophyta</taxon>
        <taxon>Spermatophyta</taxon>
        <taxon>Magnoliopsida</taxon>
        <taxon>Trochodendrales</taxon>
        <taxon>Trochodendraceae</taxon>
        <taxon>Tetracentron</taxon>
    </lineage>
</organism>
<keyword evidence="3" id="KW-1185">Reference proteome</keyword>
<feature type="region of interest" description="Disordered" evidence="1">
    <location>
        <begin position="588"/>
        <end position="616"/>
    </location>
</feature>
<feature type="region of interest" description="Disordered" evidence="1">
    <location>
        <begin position="321"/>
        <end position="360"/>
    </location>
</feature>
<feature type="compositionally biased region" description="Basic and acidic residues" evidence="1">
    <location>
        <begin position="166"/>
        <end position="209"/>
    </location>
</feature>